<dbReference type="EMBL" id="BSXU01001307">
    <property type="protein sequence ID" value="GMG25996.1"/>
    <property type="molecule type" value="Genomic_DNA"/>
</dbReference>
<keyword evidence="5 9" id="KW-1133">Transmembrane helix</keyword>
<dbReference type="SUPFAM" id="SSF103473">
    <property type="entry name" value="MFS general substrate transporter"/>
    <property type="match status" value="1"/>
</dbReference>
<feature type="transmembrane region" description="Helical" evidence="9">
    <location>
        <begin position="396"/>
        <end position="414"/>
    </location>
</feature>
<dbReference type="Gene3D" id="1.20.1250.20">
    <property type="entry name" value="MFS general substrate transporter like domains"/>
    <property type="match status" value="1"/>
</dbReference>
<feature type="transmembrane region" description="Helical" evidence="9">
    <location>
        <begin position="176"/>
        <end position="195"/>
    </location>
</feature>
<keyword evidence="3 7" id="KW-0813">Transport</keyword>
<accession>A0A9W7DG33</accession>
<name>A0A9W7DG33_AMBMO</name>
<dbReference type="PANTHER" id="PTHR48022">
    <property type="entry name" value="PLASTIDIC GLUCOSE TRANSPORTER 4"/>
    <property type="match status" value="1"/>
</dbReference>
<organism evidence="11 12">
    <name type="scientific">Ambrosiozyma monospora</name>
    <name type="common">Yeast</name>
    <name type="synonym">Endomycopsis monosporus</name>
    <dbReference type="NCBI Taxonomy" id="43982"/>
    <lineage>
        <taxon>Eukaryota</taxon>
        <taxon>Fungi</taxon>
        <taxon>Dikarya</taxon>
        <taxon>Ascomycota</taxon>
        <taxon>Saccharomycotina</taxon>
        <taxon>Pichiomycetes</taxon>
        <taxon>Pichiales</taxon>
        <taxon>Pichiaceae</taxon>
        <taxon>Ambrosiozyma</taxon>
    </lineage>
</organism>
<proteinExistence type="inferred from homology"/>
<dbReference type="GO" id="GO:0016020">
    <property type="term" value="C:membrane"/>
    <property type="evidence" value="ECO:0007669"/>
    <property type="project" value="UniProtKB-SubCell"/>
</dbReference>
<feature type="transmembrane region" description="Helical" evidence="9">
    <location>
        <begin position="85"/>
        <end position="104"/>
    </location>
</feature>
<feature type="transmembrane region" description="Helical" evidence="9">
    <location>
        <begin position="137"/>
        <end position="156"/>
    </location>
</feature>
<dbReference type="Pfam" id="PF00083">
    <property type="entry name" value="Sugar_tr"/>
    <property type="match status" value="1"/>
</dbReference>
<dbReference type="FunFam" id="1.20.1250.20:FF:000117">
    <property type="entry name" value="MFS hexose transporter"/>
    <property type="match status" value="1"/>
</dbReference>
<dbReference type="PROSITE" id="PS50850">
    <property type="entry name" value="MFS"/>
    <property type="match status" value="1"/>
</dbReference>
<dbReference type="GO" id="GO:0005351">
    <property type="term" value="F:carbohydrate:proton symporter activity"/>
    <property type="evidence" value="ECO:0007669"/>
    <property type="project" value="TreeGrafter"/>
</dbReference>
<feature type="transmembrane region" description="Helical" evidence="9">
    <location>
        <begin position="110"/>
        <end position="130"/>
    </location>
</feature>
<keyword evidence="12" id="KW-1185">Reference proteome</keyword>
<gene>
    <name evidence="11" type="ORF">Amon01_000320300</name>
</gene>
<dbReference type="NCBIfam" id="TIGR00879">
    <property type="entry name" value="SP"/>
    <property type="match status" value="1"/>
</dbReference>
<feature type="transmembrane region" description="Helical" evidence="9">
    <location>
        <begin position="365"/>
        <end position="384"/>
    </location>
</feature>
<sequence length="531" mass="59681">MFENLKAKAKESVETKGEIAALLPDYGPWAFLRVPFLLKLNGLMFVISLSSTNTGYDGSLLNGLQAMPKWMNYVSFHGKPPSGAILGNLANGTVFGVILSFPVASRLSDYLGRRNTIVIGNIFLLIGVLLQSASQNYGMFLVSRIILGFGNGIAIVPSPTLMSELTYPSHRQAVTAFYNTCWYLGAIVAAWVTFGTRHVSGEWCWRIPSICQGFWPIVQSMFIYFVPESPRWLISKGRVDDARAILMKYHANDNEEIGGPLVDFEIAEIAGAIEAEKIASKFSYRDFLKTPGNRMRLFYVIFVGFAMQMSGNGLVSYYLSKVLDSIGMTSQDKKLVVNGGLMIYNFFISLAFAFMVNWFRRRTMFITSFFSMLICYIVWTVLSAINQKRHFEDKPLAQGVLAMIFLYYLAYNFGFNGLPYVFITEILPFTLRTKGINIMQITQQLCSVYNGYVNPIAMDAIKWKYYIIWCCINAVECIVCYFTFIETSGKTLEEVAEVFGEKPIELKSLSEKKLSGEHNEHGSDSVADSAV</sequence>
<evidence type="ECO:0000256" key="3">
    <source>
        <dbReference type="ARBA" id="ARBA00022448"/>
    </source>
</evidence>
<feature type="region of interest" description="Disordered" evidence="8">
    <location>
        <begin position="511"/>
        <end position="531"/>
    </location>
</feature>
<evidence type="ECO:0000313" key="11">
    <source>
        <dbReference type="EMBL" id="GMG25996.1"/>
    </source>
</evidence>
<reference evidence="11" key="1">
    <citation type="submission" date="2023-04" db="EMBL/GenBank/DDBJ databases">
        <title>Ambrosiozyma monospora NBRC 1965.</title>
        <authorList>
            <person name="Ichikawa N."/>
            <person name="Sato H."/>
            <person name="Tonouchi N."/>
        </authorList>
    </citation>
    <scope>NUCLEOTIDE SEQUENCE</scope>
    <source>
        <strain evidence="11">NBRC 1965</strain>
    </source>
</reference>
<evidence type="ECO:0000256" key="2">
    <source>
        <dbReference type="ARBA" id="ARBA00010992"/>
    </source>
</evidence>
<feature type="transmembrane region" description="Helical" evidence="9">
    <location>
        <begin position="465"/>
        <end position="484"/>
    </location>
</feature>
<evidence type="ECO:0000256" key="1">
    <source>
        <dbReference type="ARBA" id="ARBA00004141"/>
    </source>
</evidence>
<dbReference type="PROSITE" id="PS00216">
    <property type="entry name" value="SUGAR_TRANSPORT_1"/>
    <property type="match status" value="1"/>
</dbReference>
<comment type="caution">
    <text evidence="11">The sequence shown here is derived from an EMBL/GenBank/DDBJ whole genome shotgun (WGS) entry which is preliminary data.</text>
</comment>
<dbReference type="InterPro" id="IPR003663">
    <property type="entry name" value="Sugar/inositol_transpt"/>
</dbReference>
<feature type="transmembrane region" description="Helical" evidence="9">
    <location>
        <begin position="341"/>
        <end position="359"/>
    </location>
</feature>
<comment type="similarity">
    <text evidence="2 7">Belongs to the major facilitator superfamily. Sugar transporter (TC 2.A.1.1) family.</text>
</comment>
<dbReference type="InterPro" id="IPR005829">
    <property type="entry name" value="Sugar_transporter_CS"/>
</dbReference>
<evidence type="ECO:0000256" key="9">
    <source>
        <dbReference type="SAM" id="Phobius"/>
    </source>
</evidence>
<keyword evidence="6 9" id="KW-0472">Membrane</keyword>
<dbReference type="InterPro" id="IPR050360">
    <property type="entry name" value="MFS_Sugar_Transporters"/>
</dbReference>
<dbReference type="PROSITE" id="PS00217">
    <property type="entry name" value="SUGAR_TRANSPORT_2"/>
    <property type="match status" value="1"/>
</dbReference>
<dbReference type="InterPro" id="IPR005828">
    <property type="entry name" value="MFS_sugar_transport-like"/>
</dbReference>
<feature type="transmembrane region" description="Helical" evidence="9">
    <location>
        <begin position="297"/>
        <end position="320"/>
    </location>
</feature>
<evidence type="ECO:0000256" key="8">
    <source>
        <dbReference type="SAM" id="MobiDB-lite"/>
    </source>
</evidence>
<dbReference type="OrthoDB" id="6133115at2759"/>
<evidence type="ECO:0000256" key="5">
    <source>
        <dbReference type="ARBA" id="ARBA00022989"/>
    </source>
</evidence>
<dbReference type="AlphaFoldDB" id="A0A9W7DG33"/>
<feature type="domain" description="Major facilitator superfamily (MFS) profile" evidence="10">
    <location>
        <begin position="43"/>
        <end position="488"/>
    </location>
</feature>
<evidence type="ECO:0000256" key="6">
    <source>
        <dbReference type="ARBA" id="ARBA00023136"/>
    </source>
</evidence>
<dbReference type="PRINTS" id="PR00171">
    <property type="entry name" value="SUGRTRNSPORT"/>
</dbReference>
<evidence type="ECO:0000259" key="10">
    <source>
        <dbReference type="PROSITE" id="PS50850"/>
    </source>
</evidence>
<protein>
    <submittedName>
        <fullName evidence="11">Unnamed protein product</fullName>
    </submittedName>
</protein>
<dbReference type="InterPro" id="IPR020846">
    <property type="entry name" value="MFS_dom"/>
</dbReference>
<dbReference type="PANTHER" id="PTHR48022:SF24">
    <property type="entry name" value="HEXOSE TRANSPORTER PROTEIN (AFU_ORTHOLOGUE AFUA_8G04480)"/>
    <property type="match status" value="1"/>
</dbReference>
<dbReference type="InterPro" id="IPR036259">
    <property type="entry name" value="MFS_trans_sf"/>
</dbReference>
<evidence type="ECO:0000256" key="7">
    <source>
        <dbReference type="RuleBase" id="RU003346"/>
    </source>
</evidence>
<feature type="compositionally biased region" description="Basic and acidic residues" evidence="8">
    <location>
        <begin position="511"/>
        <end position="523"/>
    </location>
</feature>
<keyword evidence="4 9" id="KW-0812">Transmembrane</keyword>
<dbReference type="Proteomes" id="UP001165063">
    <property type="component" value="Unassembled WGS sequence"/>
</dbReference>
<evidence type="ECO:0000256" key="4">
    <source>
        <dbReference type="ARBA" id="ARBA00022692"/>
    </source>
</evidence>
<comment type="subcellular location">
    <subcellularLocation>
        <location evidence="1">Membrane</location>
        <topology evidence="1">Multi-pass membrane protein</topology>
    </subcellularLocation>
</comment>
<evidence type="ECO:0000313" key="12">
    <source>
        <dbReference type="Proteomes" id="UP001165063"/>
    </source>
</evidence>